<protein>
    <submittedName>
        <fullName evidence="2">Uncharacterized protein</fullName>
    </submittedName>
</protein>
<keyword evidence="3" id="KW-1185">Reference proteome</keyword>
<dbReference type="AlphaFoldDB" id="J3MKF4"/>
<dbReference type="EnsemblPlants" id="OB07G18860.1">
    <property type="protein sequence ID" value="OB07G18860.1"/>
    <property type="gene ID" value="OB07G18860"/>
</dbReference>
<evidence type="ECO:0000313" key="3">
    <source>
        <dbReference type="Proteomes" id="UP000006038"/>
    </source>
</evidence>
<evidence type="ECO:0000313" key="2">
    <source>
        <dbReference type="EnsemblPlants" id="OB07G18860.1"/>
    </source>
</evidence>
<sequence length="102" mass="10512">MEGRRGHDAGEGRAALAEGRRGMSGGGVRVLPAAAMGAGAGLRGDRKERVPPCRKGSTSLSDIQILGGRGAIGEESGGLTDALLRDVRREVGDSSLRYEPLV</sequence>
<dbReference type="Proteomes" id="UP000006038">
    <property type="component" value="Chromosome 7"/>
</dbReference>
<reference evidence="2" key="2">
    <citation type="submission" date="2013-04" db="UniProtKB">
        <authorList>
            <consortium name="EnsemblPlants"/>
        </authorList>
    </citation>
    <scope>IDENTIFICATION</scope>
</reference>
<accession>J3MKF4</accession>
<evidence type="ECO:0000256" key="1">
    <source>
        <dbReference type="SAM" id="MobiDB-lite"/>
    </source>
</evidence>
<dbReference type="Gramene" id="OB07G18860.1">
    <property type="protein sequence ID" value="OB07G18860.1"/>
    <property type="gene ID" value="OB07G18860"/>
</dbReference>
<feature type="region of interest" description="Disordered" evidence="1">
    <location>
        <begin position="39"/>
        <end position="58"/>
    </location>
</feature>
<organism evidence="2">
    <name type="scientific">Oryza brachyantha</name>
    <name type="common">malo sina</name>
    <dbReference type="NCBI Taxonomy" id="4533"/>
    <lineage>
        <taxon>Eukaryota</taxon>
        <taxon>Viridiplantae</taxon>
        <taxon>Streptophyta</taxon>
        <taxon>Embryophyta</taxon>
        <taxon>Tracheophyta</taxon>
        <taxon>Spermatophyta</taxon>
        <taxon>Magnoliopsida</taxon>
        <taxon>Liliopsida</taxon>
        <taxon>Poales</taxon>
        <taxon>Poaceae</taxon>
        <taxon>BOP clade</taxon>
        <taxon>Oryzoideae</taxon>
        <taxon>Oryzeae</taxon>
        <taxon>Oryzinae</taxon>
        <taxon>Oryza</taxon>
    </lineage>
</organism>
<dbReference type="HOGENOM" id="CLU_2281793_0_0_1"/>
<feature type="region of interest" description="Disordered" evidence="1">
    <location>
        <begin position="1"/>
        <end position="28"/>
    </location>
</feature>
<name>J3MKF4_ORYBR</name>
<proteinExistence type="predicted"/>
<feature type="compositionally biased region" description="Basic and acidic residues" evidence="1">
    <location>
        <begin position="1"/>
        <end position="11"/>
    </location>
</feature>
<reference evidence="2" key="1">
    <citation type="journal article" date="2013" name="Nat. Commun.">
        <title>Whole-genome sequencing of Oryza brachyantha reveals mechanisms underlying Oryza genome evolution.</title>
        <authorList>
            <person name="Chen J."/>
            <person name="Huang Q."/>
            <person name="Gao D."/>
            <person name="Wang J."/>
            <person name="Lang Y."/>
            <person name="Liu T."/>
            <person name="Li B."/>
            <person name="Bai Z."/>
            <person name="Luis Goicoechea J."/>
            <person name="Liang C."/>
            <person name="Chen C."/>
            <person name="Zhang W."/>
            <person name="Sun S."/>
            <person name="Liao Y."/>
            <person name="Zhang X."/>
            <person name="Yang L."/>
            <person name="Song C."/>
            <person name="Wang M."/>
            <person name="Shi J."/>
            <person name="Liu G."/>
            <person name="Liu J."/>
            <person name="Zhou H."/>
            <person name="Zhou W."/>
            <person name="Yu Q."/>
            <person name="An N."/>
            <person name="Chen Y."/>
            <person name="Cai Q."/>
            <person name="Wang B."/>
            <person name="Liu B."/>
            <person name="Min J."/>
            <person name="Huang Y."/>
            <person name="Wu H."/>
            <person name="Li Z."/>
            <person name="Zhang Y."/>
            <person name="Yin Y."/>
            <person name="Song W."/>
            <person name="Jiang J."/>
            <person name="Jackson S.A."/>
            <person name="Wing R.A."/>
            <person name="Wang J."/>
            <person name="Chen M."/>
        </authorList>
    </citation>
    <scope>NUCLEOTIDE SEQUENCE [LARGE SCALE GENOMIC DNA]</scope>
    <source>
        <strain evidence="2">cv. IRGC 101232</strain>
    </source>
</reference>